<proteinExistence type="predicted"/>
<comment type="catalytic activity">
    <reaction evidence="9">
        <text>a 3'-end 3'-phospho-ribonucleotide-RNA + a 5'-end dephospho-ribonucleoside-RNA + GTP = a ribonucleotidyl-ribonucleotide-RNA + GMP + diphosphate</text>
        <dbReference type="Rhea" id="RHEA:68076"/>
        <dbReference type="Rhea" id="RHEA-COMP:10463"/>
        <dbReference type="Rhea" id="RHEA-COMP:13936"/>
        <dbReference type="Rhea" id="RHEA-COMP:17355"/>
        <dbReference type="ChEBI" id="CHEBI:33019"/>
        <dbReference type="ChEBI" id="CHEBI:37565"/>
        <dbReference type="ChEBI" id="CHEBI:58115"/>
        <dbReference type="ChEBI" id="CHEBI:83062"/>
        <dbReference type="ChEBI" id="CHEBI:138284"/>
        <dbReference type="ChEBI" id="CHEBI:173118"/>
        <dbReference type="EC" id="6.5.1.8"/>
    </reaction>
</comment>
<dbReference type="InterPro" id="IPR052915">
    <property type="entry name" value="RtcB-like"/>
</dbReference>
<evidence type="ECO:0000256" key="9">
    <source>
        <dbReference type="ARBA" id="ARBA00047746"/>
    </source>
</evidence>
<dbReference type="SUPFAM" id="SSF103365">
    <property type="entry name" value="Hypothetical protein PH1602"/>
    <property type="match status" value="1"/>
</dbReference>
<keyword evidence="3" id="KW-0436">Ligase</keyword>
<keyword evidence="7" id="KW-0342">GTP-binding</keyword>
<dbReference type="EC" id="6.5.1.8" evidence="2"/>
<comment type="cofactor">
    <cofactor evidence="1">
        <name>Mn(2+)</name>
        <dbReference type="ChEBI" id="CHEBI:29035"/>
    </cofactor>
</comment>
<sequence length="398" mass="43891">MPVSTFYPPQGKQLHPVKVWTDDLDDQTALQLKHTASLPFIYHHVAGMPDVHLGKGATIGSVISTVRAIIPAAVGVDIGCGINAVRLSLTAADLPDSCRMLRQELESVIPLGPGQEHQRPRIRGDSPLAVQLEQILQANPELRKMVKPGRWAHQAGTLGGGNHFFELCLDEADDLWVMLHSGSRGIGNAIGRYFIAQAKRDMERHHIHLPDADLAYFEEGARNYQGYVDAVSWAQAYARLNRALMMDAALKRMARLLPPFTVTQEAINCHHNYIEREVHFGREVWVTRKGAIRARVGDLGVIPGSMGTNSYVVRGLGNPEAFCSCSHGAGRRMSRTQAKKLHTVSDLKAQTAGIECRKDKGVIDEIPTAYKDIDTVMANQCDLVDIVHTLRQIVNIKG</sequence>
<evidence type="ECO:0000313" key="10">
    <source>
        <dbReference type="EMBL" id="UTV30580.1"/>
    </source>
</evidence>
<keyword evidence="6" id="KW-0692">RNA repair</keyword>
<evidence type="ECO:0000256" key="2">
    <source>
        <dbReference type="ARBA" id="ARBA00012726"/>
    </source>
</evidence>
<dbReference type="Gene3D" id="3.90.1860.10">
    <property type="entry name" value="tRNA-splicing ligase RtcB"/>
    <property type="match status" value="1"/>
</dbReference>
<dbReference type="InterPro" id="IPR001233">
    <property type="entry name" value="RtcB"/>
</dbReference>
<protein>
    <recommendedName>
        <fullName evidence="2">3'-phosphate/5'-hydroxy nucleic acid ligase</fullName>
        <ecNumber evidence="2">6.5.1.8</ecNumber>
    </recommendedName>
</protein>
<evidence type="ECO:0000256" key="8">
    <source>
        <dbReference type="ARBA" id="ARBA00023211"/>
    </source>
</evidence>
<gene>
    <name evidence="10" type="ORF">NNL38_18625</name>
</gene>
<dbReference type="InterPro" id="IPR036025">
    <property type="entry name" value="RtcB-like_sf"/>
</dbReference>
<dbReference type="Proteomes" id="UP001057998">
    <property type="component" value="Chromosome 2"/>
</dbReference>
<dbReference type="RefSeq" id="WP_255391941.1">
    <property type="nucleotide sequence ID" value="NZ_CP101509.1"/>
</dbReference>
<evidence type="ECO:0000313" key="11">
    <source>
        <dbReference type="Proteomes" id="UP001057998"/>
    </source>
</evidence>
<keyword evidence="5" id="KW-0547">Nucleotide-binding</keyword>
<evidence type="ECO:0000256" key="3">
    <source>
        <dbReference type="ARBA" id="ARBA00022598"/>
    </source>
</evidence>
<evidence type="ECO:0000256" key="1">
    <source>
        <dbReference type="ARBA" id="ARBA00001936"/>
    </source>
</evidence>
<reference evidence="10" key="1">
    <citation type="submission" date="2022-07" db="EMBL/GenBank/DDBJ databases">
        <title>Genome sequencing of Photobacterium atrarenae GJH2-4.</title>
        <authorList>
            <person name="Park S.-J."/>
        </authorList>
    </citation>
    <scope>NUCLEOTIDE SEQUENCE</scope>
    <source>
        <strain evidence="10">GJH2-4</strain>
    </source>
</reference>
<evidence type="ECO:0000256" key="7">
    <source>
        <dbReference type="ARBA" id="ARBA00023134"/>
    </source>
</evidence>
<organism evidence="10 11">
    <name type="scientific">Photobacterium atrarenae</name>
    <dbReference type="NCBI Taxonomy" id="865757"/>
    <lineage>
        <taxon>Bacteria</taxon>
        <taxon>Pseudomonadati</taxon>
        <taxon>Pseudomonadota</taxon>
        <taxon>Gammaproteobacteria</taxon>
        <taxon>Vibrionales</taxon>
        <taxon>Vibrionaceae</taxon>
        <taxon>Photobacterium</taxon>
    </lineage>
</organism>
<evidence type="ECO:0000256" key="5">
    <source>
        <dbReference type="ARBA" id="ARBA00022741"/>
    </source>
</evidence>
<evidence type="ECO:0000256" key="6">
    <source>
        <dbReference type="ARBA" id="ARBA00022800"/>
    </source>
</evidence>
<keyword evidence="8" id="KW-0464">Manganese</keyword>
<accession>A0ABY5GP68</accession>
<dbReference type="EMBL" id="CP101509">
    <property type="protein sequence ID" value="UTV30580.1"/>
    <property type="molecule type" value="Genomic_DNA"/>
</dbReference>
<evidence type="ECO:0000256" key="4">
    <source>
        <dbReference type="ARBA" id="ARBA00022723"/>
    </source>
</evidence>
<keyword evidence="11" id="KW-1185">Reference proteome</keyword>
<name>A0ABY5GP68_9GAMM</name>
<dbReference type="PANTHER" id="PTHR43749:SF2">
    <property type="entry name" value="RNA-SPLICING LIGASE RTCB"/>
    <property type="match status" value="1"/>
</dbReference>
<keyword evidence="4" id="KW-0479">Metal-binding</keyword>
<dbReference type="PANTHER" id="PTHR43749">
    <property type="entry name" value="RNA-SPLICING LIGASE RTCB"/>
    <property type="match status" value="1"/>
</dbReference>
<dbReference type="Pfam" id="PF01139">
    <property type="entry name" value="RtcB"/>
    <property type="match status" value="1"/>
</dbReference>